<dbReference type="EMBL" id="BJHW01000001">
    <property type="protein sequence ID" value="GDY50003.1"/>
    <property type="molecule type" value="Genomic_DNA"/>
</dbReference>
<accession>A0A4D4KW09</accession>
<organism evidence="1 2">
    <name type="scientific">Streptomyces violaceusniger</name>
    <dbReference type="NCBI Taxonomy" id="68280"/>
    <lineage>
        <taxon>Bacteria</taxon>
        <taxon>Bacillati</taxon>
        <taxon>Actinomycetota</taxon>
        <taxon>Actinomycetes</taxon>
        <taxon>Kitasatosporales</taxon>
        <taxon>Streptomycetaceae</taxon>
        <taxon>Streptomyces</taxon>
        <taxon>Streptomyces violaceusniger group</taxon>
    </lineage>
</organism>
<comment type="caution">
    <text evidence="1">The sequence shown here is derived from an EMBL/GenBank/DDBJ whole genome shotgun (WGS) entry which is preliminary data.</text>
</comment>
<evidence type="ECO:0000313" key="1">
    <source>
        <dbReference type="EMBL" id="GDY50003.1"/>
    </source>
</evidence>
<name>A0A4D4KW09_STRVO</name>
<sequence>MAHHERPDLGPVGTAFPTLNWLAVYDTDEFDVAPWPHTLSCAA</sequence>
<evidence type="ECO:0000313" key="2">
    <source>
        <dbReference type="Proteomes" id="UP000301309"/>
    </source>
</evidence>
<protein>
    <submittedName>
        <fullName evidence="1">Uncharacterized protein</fullName>
    </submittedName>
</protein>
<gene>
    <name evidence="1" type="ORF">SVIO_006260</name>
</gene>
<proteinExistence type="predicted"/>
<keyword evidence="2" id="KW-1185">Reference proteome</keyword>
<reference evidence="1 2" key="1">
    <citation type="journal article" date="2020" name="Int. J. Syst. Evol. Microbiol.">
        <title>Reclassification of Streptomyces castelarensis and Streptomyces sporoclivatus as later heterotypic synonyms of Streptomyces antimycoticus.</title>
        <authorList>
            <person name="Komaki H."/>
            <person name="Tamura T."/>
        </authorList>
    </citation>
    <scope>NUCLEOTIDE SEQUENCE [LARGE SCALE GENOMIC DNA]</scope>
    <source>
        <strain evidence="1 2">NBRC 13459</strain>
    </source>
</reference>
<dbReference type="AlphaFoldDB" id="A0A4D4KW09"/>
<dbReference type="Proteomes" id="UP000301309">
    <property type="component" value="Unassembled WGS sequence"/>
</dbReference>